<sequence length="68" mass="7780">MPMCMWKSLMTSNHRNMEQGGDGDDDGGDVQAACGEHFLADNNRWHIVVHGVYNFPFEQLQSHNELLF</sequence>
<reference evidence="1" key="1">
    <citation type="submission" date="2021-02" db="EMBL/GenBank/DDBJ databases">
        <authorList>
            <person name="Nowell W R."/>
        </authorList>
    </citation>
    <scope>NUCLEOTIDE SEQUENCE</scope>
</reference>
<protein>
    <submittedName>
        <fullName evidence="1">Uncharacterized protein</fullName>
    </submittedName>
</protein>
<dbReference type="AlphaFoldDB" id="A0A819V5G4"/>
<name>A0A819V5G4_9BILA</name>
<comment type="caution">
    <text evidence="1">The sequence shown here is derived from an EMBL/GenBank/DDBJ whole genome shotgun (WGS) entry which is preliminary data.</text>
</comment>
<gene>
    <name evidence="1" type="ORF">OXD698_LOCUS35408</name>
</gene>
<dbReference type="EMBL" id="CAJOAZ010005458">
    <property type="protein sequence ID" value="CAF4100856.1"/>
    <property type="molecule type" value="Genomic_DNA"/>
</dbReference>
<organism evidence="1 2">
    <name type="scientific">Adineta steineri</name>
    <dbReference type="NCBI Taxonomy" id="433720"/>
    <lineage>
        <taxon>Eukaryota</taxon>
        <taxon>Metazoa</taxon>
        <taxon>Spiralia</taxon>
        <taxon>Gnathifera</taxon>
        <taxon>Rotifera</taxon>
        <taxon>Eurotatoria</taxon>
        <taxon>Bdelloidea</taxon>
        <taxon>Adinetida</taxon>
        <taxon>Adinetidae</taxon>
        <taxon>Adineta</taxon>
    </lineage>
</organism>
<evidence type="ECO:0000313" key="2">
    <source>
        <dbReference type="Proteomes" id="UP000663844"/>
    </source>
</evidence>
<accession>A0A819V5G4</accession>
<dbReference type="Proteomes" id="UP000663844">
    <property type="component" value="Unassembled WGS sequence"/>
</dbReference>
<evidence type="ECO:0000313" key="1">
    <source>
        <dbReference type="EMBL" id="CAF4100856.1"/>
    </source>
</evidence>
<proteinExistence type="predicted"/>